<keyword evidence="4" id="KW-1185">Reference proteome</keyword>
<reference evidence="3 4" key="1">
    <citation type="submission" date="2019-06" db="EMBL/GenBank/DDBJ databases">
        <title>Whole genome shotgun sequence of Streptomyces cacaoi subsp. cacaoi NBRC 12748.</title>
        <authorList>
            <person name="Hosoyama A."/>
            <person name="Uohara A."/>
            <person name="Ohji S."/>
            <person name="Ichikawa N."/>
        </authorList>
    </citation>
    <scope>NUCLEOTIDE SEQUENCE [LARGE SCALE GENOMIC DNA]</scope>
    <source>
        <strain evidence="3 4">NBRC 12748</strain>
    </source>
</reference>
<dbReference type="Gene3D" id="3.30.450.30">
    <property type="entry name" value="Dynein light chain 2a, cytoplasmic"/>
    <property type="match status" value="1"/>
</dbReference>
<dbReference type="EMBL" id="BJMM01000013">
    <property type="protein sequence ID" value="GEB50532.1"/>
    <property type="molecule type" value="Genomic_DNA"/>
</dbReference>
<evidence type="ECO:0000256" key="1">
    <source>
        <dbReference type="SAM" id="MobiDB-lite"/>
    </source>
</evidence>
<evidence type="ECO:0000259" key="2">
    <source>
        <dbReference type="SMART" id="SM00960"/>
    </source>
</evidence>
<dbReference type="RefSeq" id="WP_030891992.1">
    <property type="nucleotide sequence ID" value="NZ_BJMM01000013.1"/>
</dbReference>
<organism evidence="3 4">
    <name type="scientific">Streptomyces cacaoi</name>
    <dbReference type="NCBI Taxonomy" id="1898"/>
    <lineage>
        <taxon>Bacteria</taxon>
        <taxon>Bacillati</taxon>
        <taxon>Actinomycetota</taxon>
        <taxon>Actinomycetes</taxon>
        <taxon>Kitasatosporales</taxon>
        <taxon>Streptomycetaceae</taxon>
        <taxon>Streptomyces</taxon>
    </lineage>
</organism>
<accession>A0A4Y3QZA8</accession>
<dbReference type="SUPFAM" id="SSF103196">
    <property type="entry name" value="Roadblock/LC7 domain"/>
    <property type="match status" value="2"/>
</dbReference>
<proteinExistence type="predicted"/>
<feature type="compositionally biased region" description="Acidic residues" evidence="1">
    <location>
        <begin position="198"/>
        <end position="208"/>
    </location>
</feature>
<dbReference type="SMART" id="SM00960">
    <property type="entry name" value="Robl_LC7"/>
    <property type="match status" value="1"/>
</dbReference>
<dbReference type="Proteomes" id="UP000319210">
    <property type="component" value="Unassembled WGS sequence"/>
</dbReference>
<feature type="domain" description="Roadblock/LAMTOR2" evidence="2">
    <location>
        <begin position="18"/>
        <end position="160"/>
    </location>
</feature>
<gene>
    <name evidence="3" type="ORF">SCA03_30830</name>
</gene>
<evidence type="ECO:0000313" key="3">
    <source>
        <dbReference type="EMBL" id="GEB50532.1"/>
    </source>
</evidence>
<dbReference type="InterPro" id="IPR004942">
    <property type="entry name" value="Roadblock/LAMTOR2_dom"/>
</dbReference>
<dbReference type="InterPro" id="IPR053141">
    <property type="entry name" value="Mycobact_SerProt_Inhib_Rv3364c"/>
</dbReference>
<dbReference type="Pfam" id="PF03259">
    <property type="entry name" value="Robl_LC7"/>
    <property type="match status" value="1"/>
</dbReference>
<protein>
    <recommendedName>
        <fullName evidence="2">Roadblock/LAMTOR2 domain-containing protein</fullName>
    </recommendedName>
</protein>
<dbReference type="PANTHER" id="PTHR36222">
    <property type="entry name" value="SERINE PROTEASE INHIBITOR RV3364C"/>
    <property type="match status" value="1"/>
</dbReference>
<evidence type="ECO:0000313" key="4">
    <source>
        <dbReference type="Proteomes" id="UP000319210"/>
    </source>
</evidence>
<feature type="region of interest" description="Disordered" evidence="1">
    <location>
        <begin position="193"/>
        <end position="220"/>
    </location>
</feature>
<name>A0A4Y3QZA8_STRCI</name>
<comment type="caution">
    <text evidence="3">The sequence shown here is derived from an EMBL/GenBank/DDBJ whole genome shotgun (WGS) entry which is preliminary data.</text>
</comment>
<feature type="compositionally biased region" description="Basic and acidic residues" evidence="1">
    <location>
        <begin position="54"/>
        <end position="71"/>
    </location>
</feature>
<feature type="region of interest" description="Disordered" evidence="1">
    <location>
        <begin position="46"/>
        <end position="103"/>
    </location>
</feature>
<sequence length="220" mass="22947">MNAPTMRTSSSSEARNLRWLLDSLVDEVPAVRSVVVVSSDGLLLLSSDPGLGTEHGEESGDRVSRLPRTPDGRPLGAGAGNAPWEPPRQTPSRRPGAARSGGAQGTIGDLAAIVSGVASLTVGAARLLDTGAVKQTMVAMNEGALLVMTIGDGSLLGVHAAPDADMSVVGYHMALFVGRAGHVLTPELRTELRKSMEEEQQQAEEQELAQEPGREPGQGR</sequence>
<dbReference type="AlphaFoldDB" id="A0A4Y3QZA8"/>
<dbReference type="PANTHER" id="PTHR36222:SF1">
    <property type="entry name" value="SERINE PROTEASE INHIBITOR RV3364C"/>
    <property type="match status" value="1"/>
</dbReference>